<keyword evidence="4" id="KW-1185">Reference proteome</keyword>
<dbReference type="InterPro" id="IPR015797">
    <property type="entry name" value="NUDIX_hydrolase-like_dom_sf"/>
</dbReference>
<dbReference type="Gene3D" id="3.90.79.10">
    <property type="entry name" value="Nucleoside Triphosphate Pyrophosphohydrolase"/>
    <property type="match status" value="1"/>
</dbReference>
<evidence type="ECO:0000259" key="2">
    <source>
        <dbReference type="PROSITE" id="PS51462"/>
    </source>
</evidence>
<comment type="caution">
    <text evidence="3">The sequence shown here is derived from an EMBL/GenBank/DDBJ whole genome shotgun (WGS) entry which is preliminary data.</text>
</comment>
<accession>A0A167Y178</accession>
<name>A0A167Y178_9HYPO</name>
<dbReference type="Pfam" id="PF00293">
    <property type="entry name" value="NUDIX"/>
    <property type="match status" value="2"/>
</dbReference>
<dbReference type="CDD" id="cd02883">
    <property type="entry name" value="NUDIX_Hydrolase"/>
    <property type="match status" value="1"/>
</dbReference>
<keyword evidence="3" id="KW-0378">Hydrolase</keyword>
<sequence length="238" mass="26183">MPPFTPAKVFTFTVDPSLADWQVSPRRWMADHNKHWDGLAVAAVVFDDRGRVLLVQRAAHDSMPNRWEVPGGAADEDEDENEIENKNKNDSSNVASEQFPPRTTILGAAARELWEEAGLVATRFTHLIPQPPLPGQASPGTAVDHPGLVFANRTGKKFFCRFAFAVQVQSCDRVTLDPDEHQAYVWATEDEVRQQRMAGSGQVIPLTVPEAQALVLEAFRLRAAKADEVNSSGSDVVG</sequence>
<feature type="region of interest" description="Disordered" evidence="1">
    <location>
        <begin position="64"/>
        <end position="101"/>
    </location>
</feature>
<proteinExistence type="predicted"/>
<evidence type="ECO:0000256" key="1">
    <source>
        <dbReference type="SAM" id="MobiDB-lite"/>
    </source>
</evidence>
<dbReference type="InterPro" id="IPR000086">
    <property type="entry name" value="NUDIX_hydrolase_dom"/>
</dbReference>
<protein>
    <submittedName>
        <fullName evidence="3">NUDIX hydrolase domain-like protein</fullName>
    </submittedName>
</protein>
<feature type="domain" description="Nudix hydrolase" evidence="2">
    <location>
        <begin position="36"/>
        <end position="209"/>
    </location>
</feature>
<dbReference type="AlphaFoldDB" id="A0A167Y178"/>
<dbReference type="PROSITE" id="PS51462">
    <property type="entry name" value="NUDIX"/>
    <property type="match status" value="1"/>
</dbReference>
<dbReference type="PANTHER" id="PTHR43736:SF1">
    <property type="entry name" value="DIHYDRONEOPTERIN TRIPHOSPHATE DIPHOSPHATASE"/>
    <property type="match status" value="1"/>
</dbReference>
<dbReference type="OrthoDB" id="276276at2759"/>
<reference evidence="3 4" key="1">
    <citation type="journal article" date="2016" name="Genome Biol. Evol.">
        <title>Divergent and convergent evolution of fungal pathogenicity.</title>
        <authorList>
            <person name="Shang Y."/>
            <person name="Xiao G."/>
            <person name="Zheng P."/>
            <person name="Cen K."/>
            <person name="Zhan S."/>
            <person name="Wang C."/>
        </authorList>
    </citation>
    <scope>NUCLEOTIDE SEQUENCE [LARGE SCALE GENOMIC DNA]</scope>
    <source>
        <strain evidence="3 4">RCEF 264</strain>
    </source>
</reference>
<dbReference type="SUPFAM" id="SSF55811">
    <property type="entry name" value="Nudix"/>
    <property type="match status" value="1"/>
</dbReference>
<dbReference type="Proteomes" id="UP000076874">
    <property type="component" value="Unassembled WGS sequence"/>
</dbReference>
<evidence type="ECO:0000313" key="3">
    <source>
        <dbReference type="EMBL" id="OAA65695.1"/>
    </source>
</evidence>
<dbReference type="STRING" id="1081102.A0A167Y178"/>
<dbReference type="GO" id="GO:0016787">
    <property type="term" value="F:hydrolase activity"/>
    <property type="evidence" value="ECO:0007669"/>
    <property type="project" value="UniProtKB-KW"/>
</dbReference>
<evidence type="ECO:0000313" key="4">
    <source>
        <dbReference type="Proteomes" id="UP000076874"/>
    </source>
</evidence>
<dbReference type="EMBL" id="AZHD01000003">
    <property type="protein sequence ID" value="OAA65695.1"/>
    <property type="molecule type" value="Genomic_DNA"/>
</dbReference>
<organism evidence="3 4">
    <name type="scientific">Niveomyces insectorum RCEF 264</name>
    <dbReference type="NCBI Taxonomy" id="1081102"/>
    <lineage>
        <taxon>Eukaryota</taxon>
        <taxon>Fungi</taxon>
        <taxon>Dikarya</taxon>
        <taxon>Ascomycota</taxon>
        <taxon>Pezizomycotina</taxon>
        <taxon>Sordariomycetes</taxon>
        <taxon>Hypocreomycetidae</taxon>
        <taxon>Hypocreales</taxon>
        <taxon>Cordycipitaceae</taxon>
        <taxon>Niveomyces</taxon>
    </lineage>
</organism>
<gene>
    <name evidence="3" type="ORF">SPI_02482</name>
</gene>
<dbReference type="PANTHER" id="PTHR43736">
    <property type="entry name" value="ADP-RIBOSE PYROPHOSPHATASE"/>
    <property type="match status" value="1"/>
</dbReference>